<dbReference type="Proteomes" id="UP000246964">
    <property type="component" value="Unassembled WGS sequence"/>
</dbReference>
<sequence length="516" mass="57559">MTYIAKHWRGELSLAVAFWINLVVVNIVLNILSSVGLVVLVALAEVAGYTPSDSAIMVGMLVLMLAYILLSVWQLVGTWRSARRHIQQTGRYGWAIVTKILVFLGWCSLLFVLLAVLMAFTAEDGDWFESFDTEQVRLDDAGHVLFVNGYLDRGLANYVDKQLAQAPLVQVVALNSEGGLVAEGRKLGEVISNYGLNTYVSEHCASACTLAFIGGYARYLAPGANLAFHQYSMENPTAAQEADLKLQQYDDMQLFRLAGASENFVQSMFLVAADDLWYPTIDELIEHGVVTAVAPLRQLVLELSNQHGGKVEDAYQLADEAFSQLPPFITIAEQAPEVYQEILNEFVSLYQVGADFSEIQLQVANYVNELKFNALLAVPDKVVIEYMQAELDIYRALVEQEPILCMKVLYPDSFGNIVFTNHFDQQFLNNQYQAVSSLLSHGLNQEPVAINHDGAEQDLPVVLEGLDDWLPYLQNLGSDRNGYANHCYATIQLYESILTRLPSDQSANMLRWMMVP</sequence>
<evidence type="ECO:0000313" key="3">
    <source>
        <dbReference type="Proteomes" id="UP000246964"/>
    </source>
</evidence>
<gene>
    <name evidence="2" type="ORF">DET45_11238</name>
</gene>
<feature type="transmembrane region" description="Helical" evidence="1">
    <location>
        <begin position="12"/>
        <end position="43"/>
    </location>
</feature>
<dbReference type="InterPro" id="IPR029045">
    <property type="entry name" value="ClpP/crotonase-like_dom_sf"/>
</dbReference>
<proteinExistence type="predicted"/>
<dbReference type="SUPFAM" id="SSF52096">
    <property type="entry name" value="ClpP/crotonase"/>
    <property type="match status" value="1"/>
</dbReference>
<protein>
    <submittedName>
        <fullName evidence="2">Uncharacterized protein</fullName>
    </submittedName>
</protein>
<name>A0A317Q6Z6_9GAMM</name>
<dbReference type="Gene3D" id="3.90.226.10">
    <property type="entry name" value="2-enoyl-CoA Hydratase, Chain A, domain 1"/>
    <property type="match status" value="1"/>
</dbReference>
<dbReference type="EMBL" id="QGTT01000012">
    <property type="protein sequence ID" value="PWW11179.1"/>
    <property type="molecule type" value="Genomic_DNA"/>
</dbReference>
<evidence type="ECO:0000256" key="1">
    <source>
        <dbReference type="SAM" id="Phobius"/>
    </source>
</evidence>
<feature type="transmembrane region" description="Helical" evidence="1">
    <location>
        <begin position="96"/>
        <end position="120"/>
    </location>
</feature>
<dbReference type="OrthoDB" id="5935280at2"/>
<feature type="transmembrane region" description="Helical" evidence="1">
    <location>
        <begin position="55"/>
        <end position="76"/>
    </location>
</feature>
<organism evidence="2 3">
    <name type="scientific">Pseudidiomarina maritima</name>
    <dbReference type="NCBI Taxonomy" id="519453"/>
    <lineage>
        <taxon>Bacteria</taxon>
        <taxon>Pseudomonadati</taxon>
        <taxon>Pseudomonadota</taxon>
        <taxon>Gammaproteobacteria</taxon>
        <taxon>Alteromonadales</taxon>
        <taxon>Idiomarinaceae</taxon>
        <taxon>Pseudidiomarina</taxon>
    </lineage>
</organism>
<keyword evidence="3" id="KW-1185">Reference proteome</keyword>
<dbReference type="AlphaFoldDB" id="A0A317Q6Z6"/>
<keyword evidence="1" id="KW-0472">Membrane</keyword>
<evidence type="ECO:0000313" key="2">
    <source>
        <dbReference type="EMBL" id="PWW11179.1"/>
    </source>
</evidence>
<dbReference type="RefSeq" id="WP_110076317.1">
    <property type="nucleotide sequence ID" value="NZ_QGTT01000012.1"/>
</dbReference>
<keyword evidence="1" id="KW-0812">Transmembrane</keyword>
<keyword evidence="1" id="KW-1133">Transmembrane helix</keyword>
<reference evidence="2 3" key="1">
    <citation type="submission" date="2018-05" db="EMBL/GenBank/DDBJ databases">
        <title>Freshwater and sediment microbial communities from various areas in North America, analyzing microbe dynamics in response to fracking.</title>
        <authorList>
            <person name="Lamendella R."/>
        </authorList>
    </citation>
    <scope>NUCLEOTIDE SEQUENCE [LARGE SCALE GENOMIC DNA]</scope>
    <source>
        <strain evidence="2 3">125B1</strain>
    </source>
</reference>
<comment type="caution">
    <text evidence="2">The sequence shown here is derived from an EMBL/GenBank/DDBJ whole genome shotgun (WGS) entry which is preliminary data.</text>
</comment>
<accession>A0A317Q6Z6</accession>